<reference evidence="1 2" key="1">
    <citation type="submission" date="2014-01" db="EMBL/GenBank/DDBJ databases">
        <authorList>
            <person name="Schneider V.M."/>
            <person name="Bowman C.A."/>
            <person name="Russell D.A."/>
            <person name="Pope W.H."/>
            <person name="Jacobs-Sera D."/>
            <person name="Hendrix R.W."/>
            <person name="Hatfull G.F."/>
        </authorList>
    </citation>
    <scope>NUCLEOTIDE SEQUENCE [LARGE SCALE GENOMIC DNA]</scope>
</reference>
<dbReference type="Proteomes" id="UP000019737">
    <property type="component" value="Segment"/>
</dbReference>
<proteinExistence type="predicted"/>
<name>X2KNB4_9CAUD</name>
<dbReference type="EMBL" id="KJ194582">
    <property type="protein sequence ID" value="AHN84107.1"/>
    <property type="molecule type" value="Genomic_DNA"/>
</dbReference>
<evidence type="ECO:0000313" key="2">
    <source>
        <dbReference type="Proteomes" id="UP000019737"/>
    </source>
</evidence>
<evidence type="ECO:0000313" key="1">
    <source>
        <dbReference type="EMBL" id="AHN84107.1"/>
    </source>
</evidence>
<dbReference type="RefSeq" id="YP_009035991.1">
    <property type="nucleotide sequence ID" value="NC_024209.1"/>
</dbReference>
<accession>X2KNB4</accession>
<dbReference type="KEGG" id="vg:19527276"/>
<organism evidence="1 2">
    <name type="scientific">Mycobacterium phage Hawkeye</name>
    <dbReference type="NCBI Taxonomy" id="1458711"/>
    <lineage>
        <taxon>Viruses</taxon>
        <taxon>Duplodnaviria</taxon>
        <taxon>Heunggongvirae</taxon>
        <taxon>Uroviricota</taxon>
        <taxon>Caudoviricetes</taxon>
        <taxon>Dclasvirinae</taxon>
        <taxon>Hawkeyevirus</taxon>
        <taxon>Hawkeyevirus hawkeye</taxon>
    </lineage>
</organism>
<keyword evidence="2" id="KW-1185">Reference proteome</keyword>
<dbReference type="GeneID" id="19527276"/>
<gene>
    <name evidence="1" type="primary">96</name>
    <name evidence="1" type="ORF">PBI_HAWKEYE_96</name>
</gene>
<sequence>MTNIRGEMSKLLAKAIQRMRTAAHINRCFARSVELGTLEADEPKSADYYNGKADAYAEAAQHLETRNV</sequence>
<protein>
    <submittedName>
        <fullName evidence="1">Uncharacterized protein</fullName>
    </submittedName>
</protein>